<keyword evidence="3 5" id="KW-1133">Transmembrane helix</keyword>
<dbReference type="GO" id="GO:0022857">
    <property type="term" value="F:transmembrane transporter activity"/>
    <property type="evidence" value="ECO:0007669"/>
    <property type="project" value="InterPro"/>
</dbReference>
<reference evidence="8" key="1">
    <citation type="submission" date="2017-12" db="EMBL/GenBank/DDBJ databases">
        <authorList>
            <consortium name="DOE Joint Genome Institute"/>
            <person name="Mondo S.J."/>
            <person name="Kjaerbolling I."/>
            <person name="Vesth T.C."/>
            <person name="Frisvad J.C."/>
            <person name="Nybo J.L."/>
            <person name="Theobald S."/>
            <person name="Kuo A."/>
            <person name="Bowyer P."/>
            <person name="Matsuda Y."/>
            <person name="Lyhne E.K."/>
            <person name="Kogle M.E."/>
            <person name="Clum A."/>
            <person name="Lipzen A."/>
            <person name="Salamov A."/>
            <person name="Ngan C.Y."/>
            <person name="Daum C."/>
            <person name="Chiniquy J."/>
            <person name="Barry K."/>
            <person name="LaButti K."/>
            <person name="Haridas S."/>
            <person name="Simmons B.A."/>
            <person name="Magnuson J.K."/>
            <person name="Mortensen U.H."/>
            <person name="Larsen T.O."/>
            <person name="Grigoriev I.V."/>
            <person name="Baker S.E."/>
            <person name="Andersen M.R."/>
            <person name="Nordberg H.P."/>
            <person name="Cantor M.N."/>
            <person name="Hua S.X."/>
        </authorList>
    </citation>
    <scope>NUCLEOTIDE SEQUENCE [LARGE SCALE GENOMIC DNA]</scope>
    <source>
        <strain evidence="8">IBT 19404</strain>
    </source>
</reference>
<dbReference type="PROSITE" id="PS50850">
    <property type="entry name" value="MFS"/>
    <property type="match status" value="1"/>
</dbReference>
<feature type="transmembrane region" description="Helical" evidence="5">
    <location>
        <begin position="270"/>
        <end position="293"/>
    </location>
</feature>
<dbReference type="FunFam" id="1.20.1250.20:FF:000011">
    <property type="entry name" value="MFS multidrug transporter, putative"/>
    <property type="match status" value="1"/>
</dbReference>
<evidence type="ECO:0000313" key="7">
    <source>
        <dbReference type="EMBL" id="PLN81506.1"/>
    </source>
</evidence>
<dbReference type="PANTHER" id="PTHR23502">
    <property type="entry name" value="MAJOR FACILITATOR SUPERFAMILY"/>
    <property type="match status" value="1"/>
</dbReference>
<dbReference type="InterPro" id="IPR011701">
    <property type="entry name" value="MFS"/>
</dbReference>
<keyword evidence="8" id="KW-1185">Reference proteome</keyword>
<feature type="transmembrane region" description="Helical" evidence="5">
    <location>
        <begin position="248"/>
        <end position="264"/>
    </location>
</feature>
<dbReference type="SUPFAM" id="SSF103473">
    <property type="entry name" value="MFS general substrate transporter"/>
    <property type="match status" value="1"/>
</dbReference>
<feature type="transmembrane region" description="Helical" evidence="5">
    <location>
        <begin position="521"/>
        <end position="541"/>
    </location>
</feature>
<feature type="transmembrane region" description="Helical" evidence="5">
    <location>
        <begin position="188"/>
        <end position="211"/>
    </location>
</feature>
<feature type="transmembrane region" description="Helical" evidence="5">
    <location>
        <begin position="548"/>
        <end position="570"/>
    </location>
</feature>
<evidence type="ECO:0000259" key="6">
    <source>
        <dbReference type="PROSITE" id="PS50850"/>
    </source>
</evidence>
<dbReference type="EMBL" id="KZ559536">
    <property type="protein sequence ID" value="PLN81506.1"/>
    <property type="molecule type" value="Genomic_DNA"/>
</dbReference>
<dbReference type="InterPro" id="IPR020846">
    <property type="entry name" value="MFS_dom"/>
</dbReference>
<name>A0A2J5HVS7_9EURO</name>
<protein>
    <submittedName>
        <fullName evidence="7">Putative MSF drug transporter</fullName>
    </submittedName>
</protein>
<evidence type="ECO:0000256" key="4">
    <source>
        <dbReference type="ARBA" id="ARBA00023136"/>
    </source>
</evidence>
<feature type="transmembrane region" description="Helical" evidence="5">
    <location>
        <begin position="337"/>
        <end position="355"/>
    </location>
</feature>
<evidence type="ECO:0000256" key="1">
    <source>
        <dbReference type="ARBA" id="ARBA00004141"/>
    </source>
</evidence>
<dbReference type="Gene3D" id="1.20.1250.20">
    <property type="entry name" value="MFS general substrate transporter like domains"/>
    <property type="match status" value="1"/>
</dbReference>
<organism evidence="7 8">
    <name type="scientific">Aspergillus taichungensis</name>
    <dbReference type="NCBI Taxonomy" id="482145"/>
    <lineage>
        <taxon>Eukaryota</taxon>
        <taxon>Fungi</taxon>
        <taxon>Dikarya</taxon>
        <taxon>Ascomycota</taxon>
        <taxon>Pezizomycotina</taxon>
        <taxon>Eurotiomycetes</taxon>
        <taxon>Eurotiomycetidae</taxon>
        <taxon>Eurotiales</taxon>
        <taxon>Aspergillaceae</taxon>
        <taxon>Aspergillus</taxon>
        <taxon>Aspergillus subgen. Circumdati</taxon>
    </lineage>
</organism>
<dbReference type="Pfam" id="PF07690">
    <property type="entry name" value="MFS_1"/>
    <property type="match status" value="1"/>
</dbReference>
<dbReference type="AlphaFoldDB" id="A0A2J5HVS7"/>
<evidence type="ECO:0000256" key="3">
    <source>
        <dbReference type="ARBA" id="ARBA00022989"/>
    </source>
</evidence>
<dbReference type="CDD" id="cd17323">
    <property type="entry name" value="MFS_Tpo1_MDR_like"/>
    <property type="match status" value="1"/>
</dbReference>
<feature type="transmembrane region" description="Helical" evidence="5">
    <location>
        <begin position="403"/>
        <end position="425"/>
    </location>
</feature>
<evidence type="ECO:0000256" key="2">
    <source>
        <dbReference type="ARBA" id="ARBA00022692"/>
    </source>
</evidence>
<gene>
    <name evidence="7" type="ORF">BDW42DRAFT_168843</name>
</gene>
<feature type="transmembrane region" description="Helical" evidence="5">
    <location>
        <begin position="305"/>
        <end position="331"/>
    </location>
</feature>
<evidence type="ECO:0000256" key="5">
    <source>
        <dbReference type="SAM" id="Phobius"/>
    </source>
</evidence>
<feature type="domain" description="Major facilitator superfamily (MFS) profile" evidence="6">
    <location>
        <begin position="179"/>
        <end position="608"/>
    </location>
</feature>
<dbReference type="PANTHER" id="PTHR23502:SF59">
    <property type="entry name" value="MULTIDRUG TRANSPORTER, PUTATIVE (AFU_ORTHOLOGUE AFUA_1G10370)-RELATED"/>
    <property type="match status" value="1"/>
</dbReference>
<accession>A0A2J5HVS7</accession>
<dbReference type="InterPro" id="IPR036259">
    <property type="entry name" value="MFS_trans_sf"/>
</dbReference>
<dbReference type="Proteomes" id="UP000235023">
    <property type="component" value="Unassembled WGS sequence"/>
</dbReference>
<keyword evidence="2 5" id="KW-0812">Transmembrane</keyword>
<comment type="subcellular location">
    <subcellularLocation>
        <location evidence="1">Membrane</location>
        <topology evidence="1">Multi-pass membrane protein</topology>
    </subcellularLocation>
</comment>
<sequence>MFGSVQEFEPSLILSSFFDLYNCLADFFCWIFLIFVAYPHCFFLAVKTPIGKHSCGTKKRRHRVCFSFFRATIRYTNEVMAENRRHSPWSSTDDDISSIEQQHVHDDGLPIQPLEKHSTATSGFSALERRATSILSGIRSREPGQTARFTHPLTNTKTTEDVIVDFDGPDDPYKPLNWTFRKKAITTLLYGLTTMGATWASTALLLFGFGMCHLDQCSVFDRLMIALGLGPLVWAPLSEVYGRKPAVLMPYFVAAIFSFGSATAKDTQTLMITRFFTGFFGSAPVTNTGGVLGDIWTAEQRGAAIVGYAMAVVGGPVLGPIVGGAICQSYLGWRWTQYITGIMMMFFLAMDVIFLDESYPPVLLVYKAQRLRFESGNWALHARHEEWDVTLKELGNKYLIRPFALLATPICFLVALYASFVYGILYLSLASFPIEFQEVRGWNQVVGALPFLAYLVGILMGACVNLYNQKFYISRFKQNNNFPVPEARLPPMMLGSIVFAAGLFVFGWTGRPDIHWIAPNIGAVLMGLGFFTIFQAALNYLIDTFQTVAASAVAANTFLRSLFAGCFPLFTSIMYRRLGVNWASSILGFCAVALIPIPYLFYIFGKRIRAKGKWSRASVYGS</sequence>
<feature type="transmembrane region" description="Helical" evidence="5">
    <location>
        <begin position="582"/>
        <end position="604"/>
    </location>
</feature>
<dbReference type="OrthoDB" id="9986881at2759"/>
<proteinExistence type="predicted"/>
<feature type="transmembrane region" description="Helical" evidence="5">
    <location>
        <begin position="445"/>
        <end position="468"/>
    </location>
</feature>
<dbReference type="GO" id="GO:0005886">
    <property type="term" value="C:plasma membrane"/>
    <property type="evidence" value="ECO:0007669"/>
    <property type="project" value="TreeGrafter"/>
</dbReference>
<feature type="transmembrane region" description="Helical" evidence="5">
    <location>
        <begin position="24"/>
        <end position="46"/>
    </location>
</feature>
<evidence type="ECO:0000313" key="8">
    <source>
        <dbReference type="Proteomes" id="UP000235023"/>
    </source>
</evidence>
<keyword evidence="4 5" id="KW-0472">Membrane</keyword>
<feature type="transmembrane region" description="Helical" evidence="5">
    <location>
        <begin position="489"/>
        <end position="509"/>
    </location>
</feature>